<evidence type="ECO:0000256" key="1">
    <source>
        <dbReference type="SAM" id="Phobius"/>
    </source>
</evidence>
<protein>
    <recommendedName>
        <fullName evidence="3">C-type cytochrome biogenesis protein CcmI</fullName>
    </recommendedName>
</protein>
<feature type="transmembrane region" description="Helical" evidence="1">
    <location>
        <begin position="6"/>
        <end position="22"/>
    </location>
</feature>
<keyword evidence="1" id="KW-1133">Transmembrane helix</keyword>
<accession>A0A382HY90</accession>
<name>A0A382HY90_9ZZZZ</name>
<dbReference type="AlphaFoldDB" id="A0A382HY90"/>
<evidence type="ECO:0000313" key="2">
    <source>
        <dbReference type="EMBL" id="SVB92296.1"/>
    </source>
</evidence>
<proteinExistence type="predicted"/>
<organism evidence="2">
    <name type="scientific">marine metagenome</name>
    <dbReference type="NCBI Taxonomy" id="408172"/>
    <lineage>
        <taxon>unclassified sequences</taxon>
        <taxon>metagenomes</taxon>
        <taxon>ecological metagenomes</taxon>
    </lineage>
</organism>
<keyword evidence="1" id="KW-0812">Transmembrane</keyword>
<sequence>MLVVSAIIISVIPAILIAYPVLKKIASRMPLPEDESSLRADLERRWESALEGIRHAELERSIGNVSEADYLWLKQVHMAEAANVLKTLEISAEKERLLIEEISSAANTRSLDSSFENGHEKEDWN</sequence>
<gene>
    <name evidence="2" type="ORF">METZ01_LOCUS245150</name>
</gene>
<keyword evidence="1" id="KW-0472">Membrane</keyword>
<dbReference type="EMBL" id="UINC01064034">
    <property type="protein sequence ID" value="SVB92296.1"/>
    <property type="molecule type" value="Genomic_DNA"/>
</dbReference>
<reference evidence="2" key="1">
    <citation type="submission" date="2018-05" db="EMBL/GenBank/DDBJ databases">
        <authorList>
            <person name="Lanie J.A."/>
            <person name="Ng W.-L."/>
            <person name="Kazmierczak K.M."/>
            <person name="Andrzejewski T.M."/>
            <person name="Davidsen T.M."/>
            <person name="Wayne K.J."/>
            <person name="Tettelin H."/>
            <person name="Glass J.I."/>
            <person name="Rusch D."/>
            <person name="Podicherti R."/>
            <person name="Tsui H.-C.T."/>
            <person name="Winkler M.E."/>
        </authorList>
    </citation>
    <scope>NUCLEOTIDE SEQUENCE</scope>
</reference>
<evidence type="ECO:0008006" key="3">
    <source>
        <dbReference type="Google" id="ProtNLM"/>
    </source>
</evidence>